<evidence type="ECO:0000256" key="4">
    <source>
        <dbReference type="ARBA" id="ARBA00022833"/>
    </source>
</evidence>
<feature type="coiled-coil region" evidence="7">
    <location>
        <begin position="117"/>
        <end position="144"/>
    </location>
</feature>
<accession>A0A4V1IX04</accession>
<keyword evidence="7" id="KW-0175">Coiled coil</keyword>
<evidence type="ECO:0000256" key="5">
    <source>
        <dbReference type="ARBA" id="ARBA00023204"/>
    </source>
</evidence>
<feature type="compositionally biased region" description="Basic residues" evidence="8">
    <location>
        <begin position="54"/>
        <end position="63"/>
    </location>
</feature>
<evidence type="ECO:0000313" key="10">
    <source>
        <dbReference type="EMBL" id="RKP09369.1"/>
    </source>
</evidence>
<protein>
    <recommendedName>
        <fullName evidence="9">UBZ4-type domain-containing protein</fullName>
    </recommendedName>
</protein>
<feature type="compositionally biased region" description="Polar residues" evidence="8">
    <location>
        <begin position="259"/>
        <end position="276"/>
    </location>
</feature>
<evidence type="ECO:0000256" key="2">
    <source>
        <dbReference type="ARBA" id="ARBA00022763"/>
    </source>
</evidence>
<dbReference type="EMBL" id="KZ992519">
    <property type="protein sequence ID" value="RKP09369.1"/>
    <property type="molecule type" value="Genomic_DNA"/>
</dbReference>
<evidence type="ECO:0000256" key="8">
    <source>
        <dbReference type="SAM" id="MobiDB-lite"/>
    </source>
</evidence>
<dbReference type="Proteomes" id="UP000271241">
    <property type="component" value="Unassembled WGS sequence"/>
</dbReference>
<evidence type="ECO:0000259" key="9">
    <source>
        <dbReference type="PROSITE" id="PS51908"/>
    </source>
</evidence>
<gene>
    <name evidence="10" type="ORF">THASP1DRAFT_28844</name>
</gene>
<keyword evidence="3 6" id="KW-0863">Zinc-finger</keyword>
<name>A0A4V1IX04_9FUNG</name>
<evidence type="ECO:0000313" key="11">
    <source>
        <dbReference type="Proteomes" id="UP000271241"/>
    </source>
</evidence>
<keyword evidence="5 6" id="KW-0234">DNA repair</keyword>
<dbReference type="GO" id="GO:0008270">
    <property type="term" value="F:zinc ion binding"/>
    <property type="evidence" value="ECO:0007669"/>
    <property type="project" value="UniProtKB-KW"/>
</dbReference>
<dbReference type="AlphaFoldDB" id="A0A4V1IX04"/>
<feature type="region of interest" description="Disordered" evidence="8">
    <location>
        <begin position="259"/>
        <end position="325"/>
    </location>
</feature>
<dbReference type="GO" id="GO:0006281">
    <property type="term" value="P:DNA repair"/>
    <property type="evidence" value="ECO:0007669"/>
    <property type="project" value="UniProtKB-KW"/>
</dbReference>
<feature type="compositionally biased region" description="Acidic residues" evidence="8">
    <location>
        <begin position="1"/>
        <end position="11"/>
    </location>
</feature>
<reference evidence="11" key="1">
    <citation type="journal article" date="2018" name="Nat. Microbiol.">
        <title>Leveraging single-cell genomics to expand the fungal tree of life.</title>
        <authorList>
            <person name="Ahrendt S.R."/>
            <person name="Quandt C.A."/>
            <person name="Ciobanu D."/>
            <person name="Clum A."/>
            <person name="Salamov A."/>
            <person name="Andreopoulos B."/>
            <person name="Cheng J.F."/>
            <person name="Woyke T."/>
            <person name="Pelin A."/>
            <person name="Henrissat B."/>
            <person name="Reynolds N.K."/>
            <person name="Benny G.L."/>
            <person name="Smith M.E."/>
            <person name="James T.Y."/>
            <person name="Grigoriev I.V."/>
        </authorList>
    </citation>
    <scope>NUCLEOTIDE SEQUENCE [LARGE SCALE GENOMIC DNA]</scope>
    <source>
        <strain evidence="11">RSA 1356</strain>
    </source>
</reference>
<evidence type="ECO:0000256" key="3">
    <source>
        <dbReference type="ARBA" id="ARBA00022771"/>
    </source>
</evidence>
<evidence type="ECO:0000256" key="7">
    <source>
        <dbReference type="SAM" id="Coils"/>
    </source>
</evidence>
<feature type="compositionally biased region" description="Polar residues" evidence="8">
    <location>
        <begin position="76"/>
        <end position="88"/>
    </location>
</feature>
<sequence>MYTDDDDDDAAAFETLSFSQLPSTYASGAASTRAGSSTKHGRRLAEESTSVPPKRLRAAKGKHVVQPSARTAVPAQFSTKQTRNTNELDQPAGQSGAEAYAGRQTGPCPICGEHFPMEDLERHVDDELNQMAQLEEEAKFASASADAADPTASRGIADGADMHQSIIISDGEHSDGRITDVDDWFDDRPSGMEILSQHLLPDDIDDYEDTEIQDAQPARSKANGKRMNDGHLSPLEGFVSLHEARLQWPEMEGYFQQFSRSTSDETSGARQRTEYTVASRRTDTGGRGRARAYNGRSRGGRDRGRARAGGRAQSRGSNHHMPEVNHYAGDPIVDADGLQWEGFGTAGYNSWGMGN</sequence>
<keyword evidence="2 6" id="KW-0227">DNA damage</keyword>
<evidence type="ECO:0000256" key="6">
    <source>
        <dbReference type="PROSITE-ProRule" id="PRU01256"/>
    </source>
</evidence>
<organism evidence="10 11">
    <name type="scientific">Thamnocephalis sphaerospora</name>
    <dbReference type="NCBI Taxonomy" id="78915"/>
    <lineage>
        <taxon>Eukaryota</taxon>
        <taxon>Fungi</taxon>
        <taxon>Fungi incertae sedis</taxon>
        <taxon>Zoopagomycota</taxon>
        <taxon>Zoopagomycotina</taxon>
        <taxon>Zoopagomycetes</taxon>
        <taxon>Zoopagales</taxon>
        <taxon>Sigmoideomycetaceae</taxon>
        <taxon>Thamnocephalis</taxon>
    </lineage>
</organism>
<keyword evidence="4" id="KW-0862">Zinc</keyword>
<dbReference type="GO" id="GO:0003677">
    <property type="term" value="F:DNA binding"/>
    <property type="evidence" value="ECO:0007669"/>
    <property type="project" value="InterPro"/>
</dbReference>
<feature type="region of interest" description="Disordered" evidence="8">
    <location>
        <begin position="1"/>
        <end position="101"/>
    </location>
</feature>
<dbReference type="PROSITE" id="PS51908">
    <property type="entry name" value="ZF_UBZ4"/>
    <property type="match status" value="1"/>
</dbReference>
<feature type="compositionally biased region" description="Low complexity" evidence="8">
    <location>
        <begin position="23"/>
        <end position="38"/>
    </location>
</feature>
<proteinExistence type="predicted"/>
<dbReference type="InterPro" id="IPR006642">
    <property type="entry name" value="Rad18_UBZ4"/>
</dbReference>
<keyword evidence="11" id="KW-1185">Reference proteome</keyword>
<feature type="domain" description="UBZ4-type" evidence="9">
    <location>
        <begin position="105"/>
        <end position="132"/>
    </location>
</feature>
<keyword evidence="1" id="KW-0479">Metal-binding</keyword>
<evidence type="ECO:0000256" key="1">
    <source>
        <dbReference type="ARBA" id="ARBA00022723"/>
    </source>
</evidence>
<dbReference type="OrthoDB" id="5594941at2759"/>